<dbReference type="InterPro" id="IPR001647">
    <property type="entry name" value="HTH_TetR"/>
</dbReference>
<keyword evidence="1" id="KW-0805">Transcription regulation</keyword>
<feature type="DNA-binding region" description="H-T-H motif" evidence="4">
    <location>
        <begin position="25"/>
        <end position="44"/>
    </location>
</feature>
<evidence type="ECO:0000313" key="6">
    <source>
        <dbReference type="EMBL" id="MBB4676478.1"/>
    </source>
</evidence>
<dbReference type="InterPro" id="IPR009057">
    <property type="entry name" value="Homeodomain-like_sf"/>
</dbReference>
<dbReference type="RefSeq" id="WP_312987144.1">
    <property type="nucleotide sequence ID" value="NZ_BAAAUI010000015.1"/>
</dbReference>
<dbReference type="EMBL" id="JACHMH010000001">
    <property type="protein sequence ID" value="MBB4676478.1"/>
    <property type="molecule type" value="Genomic_DNA"/>
</dbReference>
<keyword evidence="3" id="KW-0804">Transcription</keyword>
<keyword evidence="2 4" id="KW-0238">DNA-binding</keyword>
<dbReference type="Gene3D" id="1.10.357.10">
    <property type="entry name" value="Tetracycline Repressor, domain 2"/>
    <property type="match status" value="1"/>
</dbReference>
<proteinExistence type="predicted"/>
<evidence type="ECO:0000259" key="5">
    <source>
        <dbReference type="PROSITE" id="PS50977"/>
    </source>
</evidence>
<evidence type="ECO:0000256" key="2">
    <source>
        <dbReference type="ARBA" id="ARBA00023125"/>
    </source>
</evidence>
<protein>
    <submittedName>
        <fullName evidence="6">AcrR family transcriptional regulator</fullName>
    </submittedName>
</protein>
<evidence type="ECO:0000256" key="4">
    <source>
        <dbReference type="PROSITE-ProRule" id="PRU00335"/>
    </source>
</evidence>
<dbReference type="PANTHER" id="PTHR30055">
    <property type="entry name" value="HTH-TYPE TRANSCRIPTIONAL REGULATOR RUTR"/>
    <property type="match status" value="1"/>
</dbReference>
<keyword evidence="7" id="KW-1185">Reference proteome</keyword>
<name>A0A7W7FTI9_9PSEU</name>
<dbReference type="GO" id="GO:0000976">
    <property type="term" value="F:transcription cis-regulatory region binding"/>
    <property type="evidence" value="ECO:0007669"/>
    <property type="project" value="TreeGrafter"/>
</dbReference>
<dbReference type="AlphaFoldDB" id="A0A7W7FTI9"/>
<sequence length="191" mass="20820">MSAAKEKLLAAAVAWCAEHGVGEVSLRQLATALGTSHRMLIYHFESKEGLLVEVVREVERRQRAAFAELDRAGASPATAPREFWRRLTDPELAPLIRLFFELYGQALQGRPGTTEFLDGIVTSWTEPMADWLRANGFPDAAAKAQARLGVAVTRGLLLDLLATGDRAGVDAAMEAFILSTEDTQRRLASIG</sequence>
<evidence type="ECO:0000313" key="7">
    <source>
        <dbReference type="Proteomes" id="UP000533598"/>
    </source>
</evidence>
<dbReference type="SUPFAM" id="SSF46689">
    <property type="entry name" value="Homeodomain-like"/>
    <property type="match status" value="1"/>
</dbReference>
<reference evidence="6 7" key="1">
    <citation type="submission" date="2020-08" db="EMBL/GenBank/DDBJ databases">
        <title>Sequencing the genomes of 1000 actinobacteria strains.</title>
        <authorList>
            <person name="Klenk H.-P."/>
        </authorList>
    </citation>
    <scope>NUCLEOTIDE SEQUENCE [LARGE SCALE GENOMIC DNA]</scope>
    <source>
        <strain evidence="6 7">DSM 44230</strain>
    </source>
</reference>
<gene>
    <name evidence="6" type="ORF">HNR67_002596</name>
</gene>
<organism evidence="6 7">
    <name type="scientific">Crossiella cryophila</name>
    <dbReference type="NCBI Taxonomy" id="43355"/>
    <lineage>
        <taxon>Bacteria</taxon>
        <taxon>Bacillati</taxon>
        <taxon>Actinomycetota</taxon>
        <taxon>Actinomycetes</taxon>
        <taxon>Pseudonocardiales</taxon>
        <taxon>Pseudonocardiaceae</taxon>
        <taxon>Crossiella</taxon>
    </lineage>
</organism>
<evidence type="ECO:0000256" key="1">
    <source>
        <dbReference type="ARBA" id="ARBA00023015"/>
    </source>
</evidence>
<dbReference type="PROSITE" id="PS50977">
    <property type="entry name" value="HTH_TETR_2"/>
    <property type="match status" value="1"/>
</dbReference>
<dbReference type="GO" id="GO:0003700">
    <property type="term" value="F:DNA-binding transcription factor activity"/>
    <property type="evidence" value="ECO:0007669"/>
    <property type="project" value="TreeGrafter"/>
</dbReference>
<dbReference type="InterPro" id="IPR050109">
    <property type="entry name" value="HTH-type_TetR-like_transc_reg"/>
</dbReference>
<dbReference type="Pfam" id="PF00440">
    <property type="entry name" value="TetR_N"/>
    <property type="match status" value="1"/>
</dbReference>
<feature type="domain" description="HTH tetR-type" evidence="5">
    <location>
        <begin position="2"/>
        <end position="62"/>
    </location>
</feature>
<dbReference type="Proteomes" id="UP000533598">
    <property type="component" value="Unassembled WGS sequence"/>
</dbReference>
<accession>A0A7W7FTI9</accession>
<dbReference type="PANTHER" id="PTHR30055:SF234">
    <property type="entry name" value="HTH-TYPE TRANSCRIPTIONAL REGULATOR BETI"/>
    <property type="match status" value="1"/>
</dbReference>
<comment type="caution">
    <text evidence="6">The sequence shown here is derived from an EMBL/GenBank/DDBJ whole genome shotgun (WGS) entry which is preliminary data.</text>
</comment>
<evidence type="ECO:0000256" key="3">
    <source>
        <dbReference type="ARBA" id="ARBA00023163"/>
    </source>
</evidence>